<reference evidence="2" key="1">
    <citation type="journal article" date="2021" name="Nat. Commun.">
        <title>Genetic determinants of endophytism in the Arabidopsis root mycobiome.</title>
        <authorList>
            <person name="Mesny F."/>
            <person name="Miyauchi S."/>
            <person name="Thiergart T."/>
            <person name="Pickel B."/>
            <person name="Atanasova L."/>
            <person name="Karlsson M."/>
            <person name="Huettel B."/>
            <person name="Barry K.W."/>
            <person name="Haridas S."/>
            <person name="Chen C."/>
            <person name="Bauer D."/>
            <person name="Andreopoulos W."/>
            <person name="Pangilinan J."/>
            <person name="LaButti K."/>
            <person name="Riley R."/>
            <person name="Lipzen A."/>
            <person name="Clum A."/>
            <person name="Drula E."/>
            <person name="Henrissat B."/>
            <person name="Kohler A."/>
            <person name="Grigoriev I.V."/>
            <person name="Martin F.M."/>
            <person name="Hacquard S."/>
        </authorList>
    </citation>
    <scope>NUCLEOTIDE SEQUENCE</scope>
    <source>
        <strain evidence="2">MPI-CAGE-CH-0230</strain>
    </source>
</reference>
<feature type="compositionally biased region" description="Basic residues" evidence="1">
    <location>
        <begin position="202"/>
        <end position="211"/>
    </location>
</feature>
<protein>
    <recommendedName>
        <fullName evidence="4">Sds3-like-domain-containing protein</fullName>
    </recommendedName>
</protein>
<organism evidence="2 3">
    <name type="scientific">Microdochium trichocladiopsis</name>
    <dbReference type="NCBI Taxonomy" id="1682393"/>
    <lineage>
        <taxon>Eukaryota</taxon>
        <taxon>Fungi</taxon>
        <taxon>Dikarya</taxon>
        <taxon>Ascomycota</taxon>
        <taxon>Pezizomycotina</taxon>
        <taxon>Sordariomycetes</taxon>
        <taxon>Xylariomycetidae</taxon>
        <taxon>Xylariales</taxon>
        <taxon>Microdochiaceae</taxon>
        <taxon>Microdochium</taxon>
    </lineage>
</organism>
<dbReference type="EMBL" id="JAGTJQ010000007">
    <property type="protein sequence ID" value="KAH7027420.1"/>
    <property type="molecule type" value="Genomic_DNA"/>
</dbReference>
<dbReference type="RefSeq" id="XP_046010219.1">
    <property type="nucleotide sequence ID" value="XM_046161067.1"/>
</dbReference>
<dbReference type="GeneID" id="70190613"/>
<feature type="region of interest" description="Disordered" evidence="1">
    <location>
        <begin position="153"/>
        <end position="211"/>
    </location>
</feature>
<evidence type="ECO:0000256" key="1">
    <source>
        <dbReference type="SAM" id="MobiDB-lite"/>
    </source>
</evidence>
<proteinExistence type="predicted"/>
<dbReference type="Proteomes" id="UP000756346">
    <property type="component" value="Unassembled WGS sequence"/>
</dbReference>
<evidence type="ECO:0000313" key="2">
    <source>
        <dbReference type="EMBL" id="KAH7027420.1"/>
    </source>
</evidence>
<accession>A0A9P8Y1F0</accession>
<name>A0A9P8Y1F0_9PEZI</name>
<evidence type="ECO:0008006" key="4">
    <source>
        <dbReference type="Google" id="ProtNLM"/>
    </source>
</evidence>
<keyword evidence="3" id="KW-1185">Reference proteome</keyword>
<dbReference type="AlphaFoldDB" id="A0A9P8Y1F0"/>
<evidence type="ECO:0000313" key="3">
    <source>
        <dbReference type="Proteomes" id="UP000756346"/>
    </source>
</evidence>
<sequence>MVTPHMPATMSAMSATPNSTAQATIDSVLHDIQAGEDTFTTPSHEDIEKRRLSRRAMARVALVKEHERLLRKALEKDFALIDKEYDREMAIVTAARARFLDQATRTKQDLEDMKKSRGFGLALLCSLSLPGKVEKDGEQETIEAGHVMDRCTLTADGPGSDEKHQWHETPTNNYPELLEHPRKDGDEDDEVLSDSQPVRSAAHPRKCTSHI</sequence>
<comment type="caution">
    <text evidence="2">The sequence shown here is derived from an EMBL/GenBank/DDBJ whole genome shotgun (WGS) entry which is preliminary data.</text>
</comment>
<gene>
    <name evidence="2" type="ORF">B0I36DRAFT_385433</name>
</gene>